<keyword evidence="11 12" id="KW-0472">Membrane</keyword>
<dbReference type="GO" id="GO:0016791">
    <property type="term" value="F:phosphatase activity"/>
    <property type="evidence" value="ECO:0007669"/>
    <property type="project" value="TreeGrafter"/>
</dbReference>
<dbReference type="Pfam" id="PF07228">
    <property type="entry name" value="SpoIIE"/>
    <property type="match status" value="1"/>
</dbReference>
<evidence type="ECO:0008006" key="17">
    <source>
        <dbReference type="Google" id="ProtNLM"/>
    </source>
</evidence>
<reference evidence="15" key="1">
    <citation type="submission" date="2021-01" db="EMBL/GenBank/DDBJ databases">
        <title>Whole genome shotgun sequence of Rhizocola hellebori NBRC 109834.</title>
        <authorList>
            <person name="Komaki H."/>
            <person name="Tamura T."/>
        </authorList>
    </citation>
    <scope>NUCLEOTIDE SEQUENCE</scope>
    <source>
        <strain evidence="15">NBRC 109834</strain>
    </source>
</reference>
<evidence type="ECO:0000256" key="9">
    <source>
        <dbReference type="ARBA" id="ARBA00022989"/>
    </source>
</evidence>
<dbReference type="SMART" id="SM00331">
    <property type="entry name" value="PP2C_SIG"/>
    <property type="match status" value="1"/>
</dbReference>
<evidence type="ECO:0000256" key="8">
    <source>
        <dbReference type="ARBA" id="ARBA00022840"/>
    </source>
</evidence>
<feature type="domain" description="GAF" evidence="13">
    <location>
        <begin position="147"/>
        <end position="303"/>
    </location>
</feature>
<evidence type="ECO:0000256" key="4">
    <source>
        <dbReference type="ARBA" id="ARBA00022692"/>
    </source>
</evidence>
<dbReference type="InterPro" id="IPR029016">
    <property type="entry name" value="GAF-like_dom_sf"/>
</dbReference>
<dbReference type="InterPro" id="IPR003018">
    <property type="entry name" value="GAF"/>
</dbReference>
<dbReference type="GO" id="GO:0016301">
    <property type="term" value="F:kinase activity"/>
    <property type="evidence" value="ECO:0007669"/>
    <property type="project" value="UniProtKB-KW"/>
</dbReference>
<comment type="subcellular location">
    <subcellularLocation>
        <location evidence="1">Membrane</location>
        <topology evidence="1">Multi-pass membrane protein</topology>
    </subcellularLocation>
</comment>
<dbReference type="InterPro" id="IPR025201">
    <property type="entry name" value="KdpD_TM"/>
</dbReference>
<dbReference type="PANTHER" id="PTHR43156:SF2">
    <property type="entry name" value="STAGE II SPORULATION PROTEIN E"/>
    <property type="match status" value="1"/>
</dbReference>
<feature type="transmembrane region" description="Helical" evidence="12">
    <location>
        <begin position="57"/>
        <end position="84"/>
    </location>
</feature>
<evidence type="ECO:0000256" key="10">
    <source>
        <dbReference type="ARBA" id="ARBA00023012"/>
    </source>
</evidence>
<dbReference type="EMBL" id="BONY01000060">
    <property type="protein sequence ID" value="GIH09045.1"/>
    <property type="molecule type" value="Genomic_DNA"/>
</dbReference>
<keyword evidence="8" id="KW-0067">ATP-binding</keyword>
<keyword evidence="9 12" id="KW-1133">Transmembrane helix</keyword>
<dbReference type="GO" id="GO:0016020">
    <property type="term" value="C:membrane"/>
    <property type="evidence" value="ECO:0007669"/>
    <property type="project" value="UniProtKB-SubCell"/>
</dbReference>
<keyword evidence="4 12" id="KW-0812">Transmembrane</keyword>
<evidence type="ECO:0000313" key="15">
    <source>
        <dbReference type="EMBL" id="GIH09045.1"/>
    </source>
</evidence>
<accession>A0A8J3QDZ9</accession>
<evidence type="ECO:0000313" key="16">
    <source>
        <dbReference type="Proteomes" id="UP000612899"/>
    </source>
</evidence>
<keyword evidence="6" id="KW-0418">Kinase</keyword>
<evidence type="ECO:0000259" key="14">
    <source>
        <dbReference type="SMART" id="SM00331"/>
    </source>
</evidence>
<evidence type="ECO:0000259" key="13">
    <source>
        <dbReference type="SMART" id="SM00065"/>
    </source>
</evidence>
<dbReference type="InterPro" id="IPR001932">
    <property type="entry name" value="PPM-type_phosphatase-like_dom"/>
</dbReference>
<organism evidence="15 16">
    <name type="scientific">Rhizocola hellebori</name>
    <dbReference type="NCBI Taxonomy" id="1392758"/>
    <lineage>
        <taxon>Bacteria</taxon>
        <taxon>Bacillati</taxon>
        <taxon>Actinomycetota</taxon>
        <taxon>Actinomycetes</taxon>
        <taxon>Micromonosporales</taxon>
        <taxon>Micromonosporaceae</taxon>
        <taxon>Rhizocola</taxon>
    </lineage>
</organism>
<dbReference type="InterPro" id="IPR038318">
    <property type="entry name" value="KdpD_sf"/>
</dbReference>
<feature type="transmembrane region" description="Helical" evidence="12">
    <location>
        <begin position="24"/>
        <end position="45"/>
    </location>
</feature>
<keyword evidence="16" id="KW-1185">Reference proteome</keyword>
<dbReference type="SMART" id="SM00065">
    <property type="entry name" value="GAF"/>
    <property type="match status" value="1"/>
</dbReference>
<dbReference type="Pfam" id="PF13493">
    <property type="entry name" value="DUF4118"/>
    <property type="match status" value="1"/>
</dbReference>
<dbReference type="Gene3D" id="1.20.120.620">
    <property type="entry name" value="Backbone structure of the membrane domain of e. Coli histidine kinase receptor kdpd"/>
    <property type="match status" value="1"/>
</dbReference>
<keyword evidence="5" id="KW-0547">Nucleotide-binding</keyword>
<comment type="caution">
    <text evidence="15">The sequence shown here is derived from an EMBL/GenBank/DDBJ whole genome shotgun (WGS) entry which is preliminary data.</text>
</comment>
<dbReference type="PANTHER" id="PTHR43156">
    <property type="entry name" value="STAGE II SPORULATION PROTEIN E-RELATED"/>
    <property type="match status" value="1"/>
</dbReference>
<evidence type="ECO:0000256" key="5">
    <source>
        <dbReference type="ARBA" id="ARBA00022741"/>
    </source>
</evidence>
<dbReference type="Pfam" id="PF13185">
    <property type="entry name" value="GAF_2"/>
    <property type="match status" value="1"/>
</dbReference>
<name>A0A8J3QDZ9_9ACTN</name>
<evidence type="ECO:0000256" key="1">
    <source>
        <dbReference type="ARBA" id="ARBA00004141"/>
    </source>
</evidence>
<gene>
    <name evidence="15" type="ORF">Rhe02_71120</name>
</gene>
<dbReference type="Gene3D" id="3.30.450.40">
    <property type="match status" value="1"/>
</dbReference>
<keyword evidence="3" id="KW-0808">Transferase</keyword>
<evidence type="ECO:0000256" key="2">
    <source>
        <dbReference type="ARBA" id="ARBA00022553"/>
    </source>
</evidence>
<dbReference type="GO" id="GO:0000160">
    <property type="term" value="P:phosphorelay signal transduction system"/>
    <property type="evidence" value="ECO:0007669"/>
    <property type="project" value="UniProtKB-KW"/>
</dbReference>
<dbReference type="SUPFAM" id="SSF55781">
    <property type="entry name" value="GAF domain-like"/>
    <property type="match status" value="1"/>
</dbReference>
<proteinExistence type="predicted"/>
<evidence type="ECO:0000256" key="6">
    <source>
        <dbReference type="ARBA" id="ARBA00022777"/>
    </source>
</evidence>
<keyword evidence="7" id="KW-0378">Hydrolase</keyword>
<sequence length="539" mass="57674">MIRAAGAAEAETPVREGIWRPHNALRLLIGLLIAIGAPLGATTLVRHGIIGEFPSLLYVVCIVAAALVGRLIAGVAAVLGSAFLMTVYVVGPGTSIVKTLQGNVVDFAAFVGLGIIVAALIARTDRALALEQRARKAANVAQERLSLISEISAILANSFELTANVDAACAAIVRRGAWEQALVFTHDGENIRFLGGAQPDRRQNGKRRSEETADLVSAALETRRIHTLDRTTIGRRVGRFGAVRYKSGLVVPLLNNSDSVGGLVLLDSSRARSYSPIDLVFAQELGERVARALDNARRYEHQVHIAHTLQQSLLPKSLPSIPGLSINARYQAGTGTEVGGDFYDVFGLDANTWMVVIGDVCGKGPEAAAVMTITRATLRALALHERSPQRLLALLNEALLAQVPDQRFVTVCCATVHMSAKSMRLTVALAGHPPPMVRRRDGQIEPVKVAYGPLLGVFPEVTHAEATVEVGEKEAVVFYTDGIETRELTAEDSALALLQEHGANPVDQIAEHFTAKARAAQNGHRDDLVVLTFEVAGRS</sequence>
<evidence type="ECO:0000256" key="3">
    <source>
        <dbReference type="ARBA" id="ARBA00022679"/>
    </source>
</evidence>
<evidence type="ECO:0000256" key="11">
    <source>
        <dbReference type="ARBA" id="ARBA00023136"/>
    </source>
</evidence>
<dbReference type="InterPro" id="IPR036457">
    <property type="entry name" value="PPM-type-like_dom_sf"/>
</dbReference>
<dbReference type="InterPro" id="IPR052016">
    <property type="entry name" value="Bact_Sigma-Reg"/>
</dbReference>
<keyword evidence="2" id="KW-0597">Phosphoprotein</keyword>
<feature type="domain" description="PPM-type phosphatase" evidence="14">
    <location>
        <begin position="321"/>
        <end position="535"/>
    </location>
</feature>
<evidence type="ECO:0000256" key="7">
    <source>
        <dbReference type="ARBA" id="ARBA00022801"/>
    </source>
</evidence>
<protein>
    <recommendedName>
        <fullName evidence="17">Histidine kinase</fullName>
    </recommendedName>
</protein>
<dbReference type="Gene3D" id="3.60.40.10">
    <property type="entry name" value="PPM-type phosphatase domain"/>
    <property type="match status" value="1"/>
</dbReference>
<dbReference type="AlphaFoldDB" id="A0A8J3QDZ9"/>
<evidence type="ECO:0000256" key="12">
    <source>
        <dbReference type="SAM" id="Phobius"/>
    </source>
</evidence>
<dbReference type="Proteomes" id="UP000612899">
    <property type="component" value="Unassembled WGS sequence"/>
</dbReference>
<dbReference type="GO" id="GO:0005524">
    <property type="term" value="F:ATP binding"/>
    <property type="evidence" value="ECO:0007669"/>
    <property type="project" value="UniProtKB-KW"/>
</dbReference>
<dbReference type="RefSeq" id="WP_203912779.1">
    <property type="nucleotide sequence ID" value="NZ_BONY01000060.1"/>
</dbReference>
<keyword evidence="10" id="KW-0902">Two-component regulatory system</keyword>
<feature type="transmembrane region" description="Helical" evidence="12">
    <location>
        <begin position="104"/>
        <end position="122"/>
    </location>
</feature>